<name>A0AAE1NIF3_9EUCA</name>
<proteinExistence type="predicted"/>
<feature type="region of interest" description="Disordered" evidence="1">
    <location>
        <begin position="1"/>
        <end position="78"/>
    </location>
</feature>
<protein>
    <submittedName>
        <fullName evidence="2">Uncharacterized protein</fullName>
    </submittedName>
</protein>
<evidence type="ECO:0000313" key="3">
    <source>
        <dbReference type="Proteomes" id="UP001292094"/>
    </source>
</evidence>
<reference evidence="2" key="1">
    <citation type="submission" date="2023-11" db="EMBL/GenBank/DDBJ databases">
        <title>Genome assemblies of two species of porcelain crab, Petrolisthes cinctipes and Petrolisthes manimaculis (Anomura: Porcellanidae).</title>
        <authorList>
            <person name="Angst P."/>
        </authorList>
    </citation>
    <scope>NUCLEOTIDE SEQUENCE</scope>
    <source>
        <strain evidence="2">PB745_02</strain>
        <tissue evidence="2">Gill</tissue>
    </source>
</reference>
<dbReference type="EMBL" id="JAWZYT010005411">
    <property type="protein sequence ID" value="KAK4290640.1"/>
    <property type="molecule type" value="Genomic_DNA"/>
</dbReference>
<keyword evidence="3" id="KW-1185">Reference proteome</keyword>
<sequence length="78" mass="8508">MESLFGGSYDECGEGEMKAEEPRPPPITHPTSFPSFRPSEPHQSLRLLLSNPSTPNSPTPCHAPTPTLPYLIHQSPPS</sequence>
<accession>A0AAE1NIF3</accession>
<gene>
    <name evidence="2" type="ORF">Pmani_036473</name>
</gene>
<evidence type="ECO:0000313" key="2">
    <source>
        <dbReference type="EMBL" id="KAK4290640.1"/>
    </source>
</evidence>
<dbReference type="Proteomes" id="UP001292094">
    <property type="component" value="Unassembled WGS sequence"/>
</dbReference>
<comment type="caution">
    <text evidence="2">The sequence shown here is derived from an EMBL/GenBank/DDBJ whole genome shotgun (WGS) entry which is preliminary data.</text>
</comment>
<evidence type="ECO:0000256" key="1">
    <source>
        <dbReference type="SAM" id="MobiDB-lite"/>
    </source>
</evidence>
<feature type="compositionally biased region" description="Low complexity" evidence="1">
    <location>
        <begin position="44"/>
        <end position="54"/>
    </location>
</feature>
<organism evidence="2 3">
    <name type="scientific">Petrolisthes manimaculis</name>
    <dbReference type="NCBI Taxonomy" id="1843537"/>
    <lineage>
        <taxon>Eukaryota</taxon>
        <taxon>Metazoa</taxon>
        <taxon>Ecdysozoa</taxon>
        <taxon>Arthropoda</taxon>
        <taxon>Crustacea</taxon>
        <taxon>Multicrustacea</taxon>
        <taxon>Malacostraca</taxon>
        <taxon>Eumalacostraca</taxon>
        <taxon>Eucarida</taxon>
        <taxon>Decapoda</taxon>
        <taxon>Pleocyemata</taxon>
        <taxon>Anomura</taxon>
        <taxon>Galatheoidea</taxon>
        <taxon>Porcellanidae</taxon>
        <taxon>Petrolisthes</taxon>
    </lineage>
</organism>
<dbReference type="AlphaFoldDB" id="A0AAE1NIF3"/>
<feature type="compositionally biased region" description="Pro residues" evidence="1">
    <location>
        <begin position="55"/>
        <end position="67"/>
    </location>
</feature>